<organism evidence="1">
    <name type="scientific">Manihot esculenta</name>
    <name type="common">Cassava</name>
    <name type="synonym">Jatropha manihot</name>
    <dbReference type="NCBI Taxonomy" id="3983"/>
    <lineage>
        <taxon>Eukaryota</taxon>
        <taxon>Viridiplantae</taxon>
        <taxon>Streptophyta</taxon>
        <taxon>Embryophyta</taxon>
        <taxon>Tracheophyta</taxon>
        <taxon>Spermatophyta</taxon>
        <taxon>Magnoliopsida</taxon>
        <taxon>eudicotyledons</taxon>
        <taxon>Gunneridae</taxon>
        <taxon>Pentapetalae</taxon>
        <taxon>rosids</taxon>
        <taxon>fabids</taxon>
        <taxon>Malpighiales</taxon>
        <taxon>Euphorbiaceae</taxon>
        <taxon>Crotonoideae</taxon>
        <taxon>Manihoteae</taxon>
        <taxon>Manihot</taxon>
    </lineage>
</organism>
<sequence>MSSNIFRSFQSIPILILRMSFISTISRLKTITSRVVCQLDNLLACQLHNISVAYLC</sequence>
<evidence type="ECO:0000313" key="1">
    <source>
        <dbReference type="EMBL" id="OAY38472.1"/>
    </source>
</evidence>
<dbReference type="AlphaFoldDB" id="A0A251JXU5"/>
<dbReference type="EMBL" id="CM004396">
    <property type="protein sequence ID" value="OAY38472.1"/>
    <property type="molecule type" value="Genomic_DNA"/>
</dbReference>
<dbReference type="EMBL" id="CM004396">
    <property type="protein sequence ID" value="OAY38471.1"/>
    <property type="molecule type" value="Genomic_DNA"/>
</dbReference>
<proteinExistence type="predicted"/>
<gene>
    <name evidence="1" type="ORF">MANES_10G017100</name>
</gene>
<name>A0A251JXU5_MANES</name>
<accession>A0A251JXU5</accession>
<reference evidence="1" key="1">
    <citation type="submission" date="2016-02" db="EMBL/GenBank/DDBJ databases">
        <title>WGS assembly of Manihot esculenta.</title>
        <authorList>
            <person name="Bredeson J.V."/>
            <person name="Prochnik S.E."/>
            <person name="Lyons J.B."/>
            <person name="Schmutz J."/>
            <person name="Grimwood J."/>
            <person name="Vrebalov J."/>
            <person name="Bart R.S."/>
            <person name="Amuge T."/>
            <person name="Ferguson M.E."/>
            <person name="Green R."/>
            <person name="Putnam N."/>
            <person name="Stites J."/>
            <person name="Rounsley S."/>
            <person name="Rokhsar D.S."/>
        </authorList>
    </citation>
    <scope>NUCLEOTIDE SEQUENCE [LARGE SCALE GENOMIC DNA]</scope>
    <source>
        <tissue evidence="1">Leaf</tissue>
    </source>
</reference>
<protein>
    <submittedName>
        <fullName evidence="1">Uncharacterized protein</fullName>
    </submittedName>
</protein>